<sequence length="885" mass="102117">MSTKAVHLELASDLSTSSFIAALRRMAARRGTPSHIYSDNGRNFIGANKQIQQEYQELLQLFNKELLAELTDMEIKWHFNAPIWPSAGGLWESAVKSFKHHFRRVVGEQKLTFEEMSTVLAQIEACLNSRPLCPLTEDPESLDYLTPSHFLTGGSVLTLVETERDLRTRWQLTQRIFADIWKRWRSDYLTQLTTRSKWRQSRENINLNDVVILHDDNLPPGKWSMGRVVDLHPGADGFVRVVSLKTKNGILKRPITKISMLPVNETLSNSSENAQDELKTNSEKTNLQRKSKRVRITTLFTSLLFFMAIVTGGHCDFQSTRFRSNQSLYFDKLSNLKIIRDEWKLIIYYDMQPYWEGITALNKYTKSLEQPCKTIRNRMNCDIILLQLVQGFSELEYYNQMLLGQHVNDQRARQRRGLIDGVGYLANSLFGVLDARFADQYRKDIMLLRDNQRHIASYWKNQTSIIEVEYNLLKRTEQTMMKQHKMVSQHIFSIDKALNQLQSETQNMSIVNELTVGAIIASNMLHTLKSLQSTLLDTITDIFHGQFNPHLLTPIQLQDQLSTIASQLPKDVSLLVDNVQMDLKKIYKLLKVKARMLEEYLIFEIRLPLISRDTFEIFKIFSIPQVKGTDMVSIQPISDYVAINLKKDTYFIMTEKTLTSCLILDAYLCHIQTPIYHLNGDLDFCQTEELECETRISPCKDRWFESNTINNYIYFCCNQCSLRIMCEDQVASHQLTGAGLVAIDNGCMIKTQAFTLIAHRQQFSQMKIKSNVYTPLIPPINHIINITIPHMRSMDESISDQDRMDLAELGQQINFLKENAAIAEGISVHDIHHYTLIYIVVGTVGIAGLVYVWRRWRAWSVPNIQIPTLHLPGLFLNSHFALNNL</sequence>
<keyword evidence="1" id="KW-1133">Transmembrane helix</keyword>
<dbReference type="AlphaFoldDB" id="A0A2H1VPI7"/>
<keyword evidence="1" id="KW-0812">Transmembrane</keyword>
<dbReference type="PROSITE" id="PS50994">
    <property type="entry name" value="INTEGRASE"/>
    <property type="match status" value="1"/>
</dbReference>
<dbReference type="InterPro" id="IPR022048">
    <property type="entry name" value="Envelope_fusion-like"/>
</dbReference>
<dbReference type="PANTHER" id="PTHR47331">
    <property type="entry name" value="PHD-TYPE DOMAIN-CONTAINING PROTEIN"/>
    <property type="match status" value="1"/>
</dbReference>
<dbReference type="Pfam" id="PF12259">
    <property type="entry name" value="Baculo_F"/>
    <property type="match status" value="1"/>
</dbReference>
<name>A0A2H1VPI7_SPOFR</name>
<dbReference type="InterPro" id="IPR012337">
    <property type="entry name" value="RNaseH-like_sf"/>
</dbReference>
<evidence type="ECO:0000259" key="2">
    <source>
        <dbReference type="PROSITE" id="PS50994"/>
    </source>
</evidence>
<accession>A0A2H1VPI7</accession>
<dbReference type="InterPro" id="IPR036397">
    <property type="entry name" value="RNaseH_sf"/>
</dbReference>
<feature type="transmembrane region" description="Helical" evidence="1">
    <location>
        <begin position="836"/>
        <end position="853"/>
    </location>
</feature>
<reference evidence="3" key="1">
    <citation type="submission" date="2016-07" db="EMBL/GenBank/DDBJ databases">
        <authorList>
            <person name="Bretaudeau A."/>
        </authorList>
    </citation>
    <scope>NUCLEOTIDE SEQUENCE</scope>
    <source>
        <strain evidence="3">Rice</strain>
        <tissue evidence="3">Whole body</tissue>
    </source>
</reference>
<organism evidence="3">
    <name type="scientific">Spodoptera frugiperda</name>
    <name type="common">Fall armyworm</name>
    <dbReference type="NCBI Taxonomy" id="7108"/>
    <lineage>
        <taxon>Eukaryota</taxon>
        <taxon>Metazoa</taxon>
        <taxon>Ecdysozoa</taxon>
        <taxon>Arthropoda</taxon>
        <taxon>Hexapoda</taxon>
        <taxon>Insecta</taxon>
        <taxon>Pterygota</taxon>
        <taxon>Neoptera</taxon>
        <taxon>Endopterygota</taxon>
        <taxon>Lepidoptera</taxon>
        <taxon>Glossata</taxon>
        <taxon>Ditrysia</taxon>
        <taxon>Noctuoidea</taxon>
        <taxon>Noctuidae</taxon>
        <taxon>Amphipyrinae</taxon>
        <taxon>Spodoptera</taxon>
    </lineage>
</organism>
<protein>
    <submittedName>
        <fullName evidence="3">SFRICE_041189</fullName>
    </submittedName>
</protein>
<dbReference type="InterPro" id="IPR001584">
    <property type="entry name" value="Integrase_cat-core"/>
</dbReference>
<dbReference type="GO" id="GO:0015074">
    <property type="term" value="P:DNA integration"/>
    <property type="evidence" value="ECO:0007669"/>
    <property type="project" value="InterPro"/>
</dbReference>
<keyword evidence="1" id="KW-0472">Membrane</keyword>
<dbReference type="InterPro" id="IPR040676">
    <property type="entry name" value="DUF5641"/>
</dbReference>
<dbReference type="Pfam" id="PF18701">
    <property type="entry name" value="DUF5641"/>
    <property type="match status" value="1"/>
</dbReference>
<dbReference type="EMBL" id="ODYU01003679">
    <property type="protein sequence ID" value="SOQ42751.1"/>
    <property type="molecule type" value="Genomic_DNA"/>
</dbReference>
<dbReference type="SUPFAM" id="SSF53098">
    <property type="entry name" value="Ribonuclease H-like"/>
    <property type="match status" value="1"/>
</dbReference>
<evidence type="ECO:0000256" key="1">
    <source>
        <dbReference type="SAM" id="Phobius"/>
    </source>
</evidence>
<gene>
    <name evidence="3" type="ORF">SFRICE_041189</name>
</gene>
<proteinExistence type="predicted"/>
<feature type="domain" description="Integrase catalytic" evidence="2">
    <location>
        <begin position="1"/>
        <end position="155"/>
    </location>
</feature>
<dbReference type="Gene3D" id="3.30.420.10">
    <property type="entry name" value="Ribonuclease H-like superfamily/Ribonuclease H"/>
    <property type="match status" value="1"/>
</dbReference>
<evidence type="ECO:0000313" key="3">
    <source>
        <dbReference type="EMBL" id="SOQ42751.1"/>
    </source>
</evidence>
<dbReference type="GO" id="GO:0003676">
    <property type="term" value="F:nucleic acid binding"/>
    <property type="evidence" value="ECO:0007669"/>
    <property type="project" value="InterPro"/>
</dbReference>